<dbReference type="Gene3D" id="3.40.50.720">
    <property type="entry name" value="NAD(P)-binding Rossmann-like Domain"/>
    <property type="match status" value="2"/>
</dbReference>
<dbReference type="GO" id="GO:0051287">
    <property type="term" value="F:NAD binding"/>
    <property type="evidence" value="ECO:0007669"/>
    <property type="project" value="InterPro"/>
</dbReference>
<dbReference type="UniPathway" id="UPA00038">
    <property type="reaction ID" value="UER00491"/>
</dbReference>
<feature type="active site" description="Nucleophile" evidence="9">
    <location>
        <position position="270"/>
    </location>
</feature>
<dbReference type="GO" id="GO:0006065">
    <property type="term" value="P:UDP-glucuronate biosynthetic process"/>
    <property type="evidence" value="ECO:0007669"/>
    <property type="project" value="UniProtKB-UniPathway"/>
</dbReference>
<evidence type="ECO:0000256" key="7">
    <source>
        <dbReference type="ARBA" id="ARBA00047473"/>
    </source>
</evidence>
<dbReference type="InterPro" id="IPR014026">
    <property type="entry name" value="UDP-Glc/GDP-Man_DH_dimer"/>
</dbReference>
<sequence>MNLTIIGSGYVGLVTGACLADIGNDVFCLDVDERKIDMLNQGVVPIHEPGLQEIIERNRRARRLTFSTDAAAAVAHGDVQFIAVGTPPDEDGSADLQYVLAAARNIGRHMNGFKVIVDKSTVPVGTAALVHEAIASELRKRGQSHMFSVVSNPEFLKEGAAVEDFARPDRIVLGCTDDVPGERAKDLMKRLYAPFNRNHERTLYMDVPSAEFTKYAANAMLATRISFMNELANLADRVGADIESVRRGVGSDPRIGYDFLYAGCGYGGSCFPKDVKALMRTAEDFGEPLQILRAVESVNNAQKLVLAQKIVSRFGSDLSGLTFGVWGLAFKPNTDDMREAPSRTLIAELLARGANVRAYDPVATVEAQRVLALDLANVPEQQSRLTFVDEAMDAADSADALVVATDWKVFKAPDFEALIERLKSPIVFDGRNLYDPSALQEIGIEYHAVGRASATQASHARAAAAVRTQAVA</sequence>
<feature type="domain" description="UDP-glucose/GDP-mannose dehydrogenase C-terminal" evidence="12">
    <location>
        <begin position="324"/>
        <end position="436"/>
    </location>
</feature>
<dbReference type="InterPro" id="IPR017476">
    <property type="entry name" value="UDP-Glc/GDP-Man"/>
</dbReference>
<dbReference type="InterPro" id="IPR036220">
    <property type="entry name" value="UDP-Glc/GDP-Man_DH_C_sf"/>
</dbReference>
<dbReference type="SUPFAM" id="SSF51735">
    <property type="entry name" value="NAD(P)-binding Rossmann-fold domains"/>
    <property type="match status" value="1"/>
</dbReference>
<gene>
    <name evidence="13" type="ORF">D1Y85_11590</name>
</gene>
<dbReference type="Gene3D" id="1.20.5.100">
    <property type="entry name" value="Cytochrome c1, transmembrane anchor, C-terminal"/>
    <property type="match status" value="1"/>
</dbReference>
<dbReference type="SUPFAM" id="SSF52413">
    <property type="entry name" value="UDP-glucose/GDP-mannose dehydrogenase C-terminal domain"/>
    <property type="match status" value="1"/>
</dbReference>
<dbReference type="PIRSF" id="PIRSF000124">
    <property type="entry name" value="UDPglc_GDPman_dh"/>
    <property type="match status" value="1"/>
</dbReference>
<feature type="binding site" evidence="10">
    <location>
        <begin position="155"/>
        <end position="158"/>
    </location>
    <ligand>
        <name>substrate</name>
    </ligand>
</feature>
<dbReference type="InterPro" id="IPR036291">
    <property type="entry name" value="NAD(P)-bd_dom_sf"/>
</dbReference>
<evidence type="ECO:0000256" key="8">
    <source>
        <dbReference type="PIRNR" id="PIRNR000124"/>
    </source>
</evidence>
<evidence type="ECO:0000256" key="4">
    <source>
        <dbReference type="ARBA" id="ARBA00015132"/>
    </source>
</evidence>
<proteinExistence type="inferred from homology"/>
<feature type="binding site" evidence="11">
    <location>
        <position position="86"/>
    </location>
    <ligand>
        <name>NAD(+)</name>
        <dbReference type="ChEBI" id="CHEBI:57540"/>
    </ligand>
</feature>
<comment type="pathway">
    <text evidence="1">Nucleotide-sugar biosynthesis; UDP-alpha-D-glucuronate biosynthesis; UDP-alpha-D-glucuronate from UDP-alpha-D-glucose: step 1/1.</text>
</comment>
<feature type="binding site" evidence="10">
    <location>
        <position position="331"/>
    </location>
    <ligand>
        <name>substrate</name>
    </ligand>
</feature>
<dbReference type="Pfam" id="PF03721">
    <property type="entry name" value="UDPG_MGDP_dh_N"/>
    <property type="match status" value="1"/>
</dbReference>
<dbReference type="PANTHER" id="PTHR43750">
    <property type="entry name" value="UDP-GLUCOSE 6-DEHYDROGENASE TUAD"/>
    <property type="match status" value="1"/>
</dbReference>
<dbReference type="PIRSF" id="PIRSF500134">
    <property type="entry name" value="UDPglc_DH_bac"/>
    <property type="match status" value="1"/>
</dbReference>
<evidence type="ECO:0000313" key="14">
    <source>
        <dbReference type="Proteomes" id="UP000272778"/>
    </source>
</evidence>
<feature type="binding site" evidence="11">
    <location>
        <position position="158"/>
    </location>
    <ligand>
        <name>NAD(+)</name>
        <dbReference type="ChEBI" id="CHEBI:57540"/>
    </ligand>
</feature>
<evidence type="ECO:0000256" key="2">
    <source>
        <dbReference type="ARBA" id="ARBA00006601"/>
    </source>
</evidence>
<feature type="binding site" evidence="10">
    <location>
        <position position="214"/>
    </location>
    <ligand>
        <name>substrate</name>
    </ligand>
</feature>
<evidence type="ECO:0000256" key="11">
    <source>
        <dbReference type="PIRSR" id="PIRSR500134-3"/>
    </source>
</evidence>
<keyword evidence="14" id="KW-1185">Reference proteome</keyword>
<dbReference type="InterPro" id="IPR008927">
    <property type="entry name" value="6-PGluconate_DH-like_C_sf"/>
</dbReference>
<dbReference type="SUPFAM" id="SSF48179">
    <property type="entry name" value="6-phosphogluconate dehydrogenase C-terminal domain-like"/>
    <property type="match status" value="1"/>
</dbReference>
<evidence type="ECO:0000256" key="1">
    <source>
        <dbReference type="ARBA" id="ARBA00004701"/>
    </source>
</evidence>
<feature type="binding site" evidence="11">
    <location>
        <position position="273"/>
    </location>
    <ligand>
        <name>NAD(+)</name>
        <dbReference type="ChEBI" id="CHEBI:57540"/>
    </ligand>
</feature>
<comment type="caution">
    <text evidence="13">The sequence shown here is derived from an EMBL/GenBank/DDBJ whole genome shotgun (WGS) entry which is preliminary data.</text>
</comment>
<evidence type="ECO:0000256" key="9">
    <source>
        <dbReference type="PIRSR" id="PIRSR500134-1"/>
    </source>
</evidence>
<dbReference type="EMBL" id="RQIS01000007">
    <property type="protein sequence ID" value="RQH06516.1"/>
    <property type="molecule type" value="Genomic_DNA"/>
</dbReference>
<dbReference type="SMART" id="SM00984">
    <property type="entry name" value="UDPG_MGDP_dh_C"/>
    <property type="match status" value="1"/>
</dbReference>
<dbReference type="NCBIfam" id="TIGR03026">
    <property type="entry name" value="NDP-sugDHase"/>
    <property type="match status" value="1"/>
</dbReference>
<evidence type="ECO:0000256" key="5">
    <source>
        <dbReference type="ARBA" id="ARBA00023002"/>
    </source>
</evidence>
<dbReference type="GO" id="GO:0000271">
    <property type="term" value="P:polysaccharide biosynthetic process"/>
    <property type="evidence" value="ECO:0007669"/>
    <property type="project" value="InterPro"/>
</dbReference>
<comment type="similarity">
    <text evidence="2 8">Belongs to the UDP-glucose/GDP-mannose dehydrogenase family.</text>
</comment>
<feature type="binding site" evidence="11">
    <location>
        <position position="30"/>
    </location>
    <ligand>
        <name>NAD(+)</name>
        <dbReference type="ChEBI" id="CHEBI:57540"/>
    </ligand>
</feature>
<feature type="binding site" evidence="10">
    <location>
        <begin position="259"/>
        <end position="263"/>
    </location>
    <ligand>
        <name>substrate</name>
    </ligand>
</feature>
<evidence type="ECO:0000259" key="12">
    <source>
        <dbReference type="SMART" id="SM00984"/>
    </source>
</evidence>
<reference evidence="13 14" key="1">
    <citation type="submission" date="2018-11" db="EMBL/GenBank/DDBJ databases">
        <title>Paraburkholderia sp. DHOA04, isolated from soil.</title>
        <authorList>
            <person name="Gao Z.-H."/>
            <person name="Qiu L.-H."/>
            <person name="Fu J.-C."/>
        </authorList>
    </citation>
    <scope>NUCLEOTIDE SEQUENCE [LARGE SCALE GENOMIC DNA]</scope>
    <source>
        <strain evidence="13 14">DHOA04</strain>
    </source>
</reference>
<organism evidence="13 14">
    <name type="scientific">Paraburkholderia dinghuensis</name>
    <dbReference type="NCBI Taxonomy" id="2305225"/>
    <lineage>
        <taxon>Bacteria</taxon>
        <taxon>Pseudomonadati</taxon>
        <taxon>Pseudomonadota</taxon>
        <taxon>Betaproteobacteria</taxon>
        <taxon>Burkholderiales</taxon>
        <taxon>Burkholderiaceae</taxon>
        <taxon>Paraburkholderia</taxon>
    </lineage>
</organism>
<dbReference type="InterPro" id="IPR014027">
    <property type="entry name" value="UDP-Glc/GDP-Man_DH_C"/>
</dbReference>
<dbReference type="AlphaFoldDB" id="A0A3N6Q2L2"/>
<keyword evidence="5 8" id="KW-0560">Oxidoreductase</keyword>
<feature type="binding site" evidence="10">
    <location>
        <position position="267"/>
    </location>
    <ligand>
        <name>substrate</name>
    </ligand>
</feature>
<comment type="catalytic activity">
    <reaction evidence="7 8">
        <text>UDP-alpha-D-glucose + 2 NAD(+) + H2O = UDP-alpha-D-glucuronate + 2 NADH + 3 H(+)</text>
        <dbReference type="Rhea" id="RHEA:23596"/>
        <dbReference type="ChEBI" id="CHEBI:15377"/>
        <dbReference type="ChEBI" id="CHEBI:15378"/>
        <dbReference type="ChEBI" id="CHEBI:57540"/>
        <dbReference type="ChEBI" id="CHEBI:57945"/>
        <dbReference type="ChEBI" id="CHEBI:58052"/>
        <dbReference type="ChEBI" id="CHEBI:58885"/>
        <dbReference type="EC" id="1.1.1.22"/>
    </reaction>
</comment>
<evidence type="ECO:0000256" key="3">
    <source>
        <dbReference type="ARBA" id="ARBA00012954"/>
    </source>
</evidence>
<dbReference type="InterPro" id="IPR001732">
    <property type="entry name" value="UDP-Glc/GDP-Man_DH_N"/>
</dbReference>
<dbReference type="InterPro" id="IPR028357">
    <property type="entry name" value="UDPglc_DH_bac"/>
</dbReference>
<evidence type="ECO:0000256" key="6">
    <source>
        <dbReference type="ARBA" id="ARBA00023027"/>
    </source>
</evidence>
<feature type="binding site" evidence="11">
    <location>
        <position position="121"/>
    </location>
    <ligand>
        <name>NAD(+)</name>
        <dbReference type="ChEBI" id="CHEBI:57540"/>
    </ligand>
</feature>
<protein>
    <recommendedName>
        <fullName evidence="4 8">UDP-glucose 6-dehydrogenase</fullName>
        <ecNumber evidence="3 8">1.1.1.22</ecNumber>
    </recommendedName>
</protein>
<accession>A0A3N6Q2L2</accession>
<evidence type="ECO:0000313" key="13">
    <source>
        <dbReference type="EMBL" id="RQH06516.1"/>
    </source>
</evidence>
<dbReference type="RefSeq" id="WP_124151194.1">
    <property type="nucleotide sequence ID" value="NZ_RQIS01000007.1"/>
</dbReference>
<dbReference type="EC" id="1.1.1.22" evidence="3 8"/>
<dbReference type="OrthoDB" id="9803238at2"/>
<dbReference type="Pfam" id="PF03720">
    <property type="entry name" value="UDPG_MGDP_dh_C"/>
    <property type="match status" value="1"/>
</dbReference>
<evidence type="ECO:0000256" key="10">
    <source>
        <dbReference type="PIRSR" id="PIRSR500134-2"/>
    </source>
</evidence>
<feature type="binding site" evidence="11">
    <location>
        <position position="35"/>
    </location>
    <ligand>
        <name>NAD(+)</name>
        <dbReference type="ChEBI" id="CHEBI:57540"/>
    </ligand>
</feature>
<keyword evidence="6 8" id="KW-0520">NAD</keyword>
<dbReference type="Proteomes" id="UP000272778">
    <property type="component" value="Unassembled WGS sequence"/>
</dbReference>
<dbReference type="GO" id="GO:0003979">
    <property type="term" value="F:UDP-glucose 6-dehydrogenase activity"/>
    <property type="evidence" value="ECO:0007669"/>
    <property type="project" value="UniProtKB-EC"/>
</dbReference>
<feature type="binding site" evidence="11">
    <location>
        <position position="338"/>
    </location>
    <ligand>
        <name>NAD(+)</name>
        <dbReference type="ChEBI" id="CHEBI:57540"/>
    </ligand>
</feature>
<name>A0A3N6Q2L2_9BURK</name>
<dbReference type="PANTHER" id="PTHR43750:SF3">
    <property type="entry name" value="UDP-GLUCOSE 6-DEHYDROGENASE TUAD"/>
    <property type="match status" value="1"/>
</dbReference>
<dbReference type="Pfam" id="PF00984">
    <property type="entry name" value="UDPG_MGDP_dh"/>
    <property type="match status" value="1"/>
</dbReference>